<comment type="caution">
    <text evidence="1">The sequence shown here is derived from an EMBL/GenBank/DDBJ whole genome shotgun (WGS) entry which is preliminary data.</text>
</comment>
<reference evidence="1 2" key="1">
    <citation type="journal article" date="2021" name="Commun. Biol.">
        <title>The genome of Shorea leprosula (Dipterocarpaceae) highlights the ecological relevance of drought in aseasonal tropical rainforests.</title>
        <authorList>
            <person name="Ng K.K.S."/>
            <person name="Kobayashi M.J."/>
            <person name="Fawcett J.A."/>
            <person name="Hatakeyama M."/>
            <person name="Paape T."/>
            <person name="Ng C.H."/>
            <person name="Ang C.C."/>
            <person name="Tnah L.H."/>
            <person name="Lee C.T."/>
            <person name="Nishiyama T."/>
            <person name="Sese J."/>
            <person name="O'Brien M.J."/>
            <person name="Copetti D."/>
            <person name="Mohd Noor M.I."/>
            <person name="Ong R.C."/>
            <person name="Putra M."/>
            <person name="Sireger I.Z."/>
            <person name="Indrioko S."/>
            <person name="Kosugi Y."/>
            <person name="Izuno A."/>
            <person name="Isagi Y."/>
            <person name="Lee S.L."/>
            <person name="Shimizu K.K."/>
        </authorList>
    </citation>
    <scope>NUCLEOTIDE SEQUENCE [LARGE SCALE GENOMIC DNA]</scope>
    <source>
        <strain evidence="1">214</strain>
    </source>
</reference>
<evidence type="ECO:0000313" key="2">
    <source>
        <dbReference type="Proteomes" id="UP001054252"/>
    </source>
</evidence>
<organism evidence="1 2">
    <name type="scientific">Rubroshorea leprosula</name>
    <dbReference type="NCBI Taxonomy" id="152421"/>
    <lineage>
        <taxon>Eukaryota</taxon>
        <taxon>Viridiplantae</taxon>
        <taxon>Streptophyta</taxon>
        <taxon>Embryophyta</taxon>
        <taxon>Tracheophyta</taxon>
        <taxon>Spermatophyta</taxon>
        <taxon>Magnoliopsida</taxon>
        <taxon>eudicotyledons</taxon>
        <taxon>Gunneridae</taxon>
        <taxon>Pentapetalae</taxon>
        <taxon>rosids</taxon>
        <taxon>malvids</taxon>
        <taxon>Malvales</taxon>
        <taxon>Dipterocarpaceae</taxon>
        <taxon>Rubroshorea</taxon>
    </lineage>
</organism>
<protein>
    <submittedName>
        <fullName evidence="1">Uncharacterized protein</fullName>
    </submittedName>
</protein>
<proteinExistence type="predicted"/>
<keyword evidence="2" id="KW-1185">Reference proteome</keyword>
<dbReference type="Proteomes" id="UP001054252">
    <property type="component" value="Unassembled WGS sequence"/>
</dbReference>
<gene>
    <name evidence="1" type="ORF">SLEP1_g44824</name>
</gene>
<sequence>MISCDMRTNLEMFDHVESDRNSIVIRNDPNDDFSVNL</sequence>
<evidence type="ECO:0000313" key="1">
    <source>
        <dbReference type="EMBL" id="GKV36725.1"/>
    </source>
</evidence>
<name>A0AAV5LH83_9ROSI</name>
<accession>A0AAV5LH83</accession>
<dbReference type="EMBL" id="BPVZ01000118">
    <property type="protein sequence ID" value="GKV36725.1"/>
    <property type="molecule type" value="Genomic_DNA"/>
</dbReference>
<dbReference type="AlphaFoldDB" id="A0AAV5LH83"/>